<keyword evidence="2" id="KW-1185">Reference proteome</keyword>
<protein>
    <submittedName>
        <fullName evidence="1">Uncharacterized protein</fullName>
    </submittedName>
</protein>
<dbReference type="RefSeq" id="WP_280883337.1">
    <property type="nucleotide sequence ID" value="NZ_JARXVH010000042.1"/>
</dbReference>
<name>A0ABT6M2G3_9ACTN</name>
<sequence length="43" mass="4794">MNRDVPAGLELADWQPLMPPQDFARLSAVMEARRSGVAAYFDT</sequence>
<dbReference type="EMBL" id="JARXVH010000042">
    <property type="protein sequence ID" value="MDH6222742.1"/>
    <property type="molecule type" value="Genomic_DNA"/>
</dbReference>
<proteinExistence type="predicted"/>
<dbReference type="Proteomes" id="UP001160499">
    <property type="component" value="Unassembled WGS sequence"/>
</dbReference>
<reference evidence="1 2" key="1">
    <citation type="submission" date="2023-04" db="EMBL/GenBank/DDBJ databases">
        <title>Forest soil microbial communities from Buena Vista Peninsula, Colon Province, Panama.</title>
        <authorList>
            <person name="Bouskill N."/>
        </authorList>
    </citation>
    <scope>NUCLEOTIDE SEQUENCE [LARGE SCALE GENOMIC DNA]</scope>
    <source>
        <strain evidence="1 2">GGS1</strain>
    </source>
</reference>
<organism evidence="1 2">
    <name type="scientific">Streptomyces pseudovenezuelae</name>
    <dbReference type="NCBI Taxonomy" id="67350"/>
    <lineage>
        <taxon>Bacteria</taxon>
        <taxon>Bacillati</taxon>
        <taxon>Actinomycetota</taxon>
        <taxon>Actinomycetes</taxon>
        <taxon>Kitasatosporales</taxon>
        <taxon>Streptomycetaceae</taxon>
        <taxon>Streptomyces</taxon>
        <taxon>Streptomyces aurantiacus group</taxon>
    </lineage>
</organism>
<comment type="caution">
    <text evidence="1">The sequence shown here is derived from an EMBL/GenBank/DDBJ whole genome shotgun (WGS) entry which is preliminary data.</text>
</comment>
<evidence type="ECO:0000313" key="2">
    <source>
        <dbReference type="Proteomes" id="UP001160499"/>
    </source>
</evidence>
<accession>A0ABT6M2G3</accession>
<gene>
    <name evidence="1" type="ORF">M2283_010094</name>
</gene>
<evidence type="ECO:0000313" key="1">
    <source>
        <dbReference type="EMBL" id="MDH6222742.1"/>
    </source>
</evidence>